<dbReference type="Gene3D" id="2.40.50.100">
    <property type="match status" value="1"/>
</dbReference>
<protein>
    <submittedName>
        <fullName evidence="4">Membrane protein</fullName>
    </submittedName>
</protein>
<dbReference type="InterPro" id="IPR006143">
    <property type="entry name" value="RND_pump_MFP"/>
</dbReference>
<dbReference type="Pfam" id="PF25876">
    <property type="entry name" value="HH_MFP_RND"/>
    <property type="match status" value="1"/>
</dbReference>
<feature type="domain" description="Multidrug resistance protein MdtA-like alpha-helical hairpin" evidence="3">
    <location>
        <begin position="82"/>
        <end position="143"/>
    </location>
</feature>
<evidence type="ECO:0000313" key="5">
    <source>
        <dbReference type="Proteomes" id="UP000638981"/>
    </source>
</evidence>
<comment type="caution">
    <text evidence="4">The sequence shown here is derived from an EMBL/GenBank/DDBJ whole genome shotgun (WGS) entry which is preliminary data.</text>
</comment>
<dbReference type="Proteomes" id="UP000638981">
    <property type="component" value="Unassembled WGS sequence"/>
</dbReference>
<evidence type="ECO:0000313" key="4">
    <source>
        <dbReference type="EMBL" id="GHC60953.1"/>
    </source>
</evidence>
<proteinExistence type="inferred from homology"/>
<dbReference type="SUPFAM" id="SSF111369">
    <property type="entry name" value="HlyD-like secretion proteins"/>
    <property type="match status" value="1"/>
</dbReference>
<organism evidence="4 5">
    <name type="scientific">Neogemmobacter tilapiae</name>
    <dbReference type="NCBI Taxonomy" id="875041"/>
    <lineage>
        <taxon>Bacteria</taxon>
        <taxon>Pseudomonadati</taxon>
        <taxon>Pseudomonadota</taxon>
        <taxon>Alphaproteobacteria</taxon>
        <taxon>Rhodobacterales</taxon>
        <taxon>Paracoccaceae</taxon>
        <taxon>Neogemmobacter</taxon>
    </lineage>
</organism>
<name>A0A918TXE5_9RHOB</name>
<dbReference type="EMBL" id="BMYJ01000008">
    <property type="protein sequence ID" value="GHC60953.1"/>
    <property type="molecule type" value="Genomic_DNA"/>
</dbReference>
<gene>
    <name evidence="4" type="ORF">GCM10007315_26130</name>
</gene>
<sequence>MLRVSLIALLLAGPLAAAEYEVQPVLRTETKALFGTVEARFVSAARARIGGTLVELTVVEGDIVQAGQPIGRLADAKLDSALAAAEGQLASAQSQQDNALAELTRNETLLERGAVTVQRVDQLRTQLGVAEGAVRAAKAARETVLQQMADGAVLAPADGRVLALPGRLGSVVMPGEAVATVAGGGLFLRLAIPERHAAGLALGALVDVAGQGGQIEKIYPQIEQGRVMVDVAVAGLDKAFVGQRVLVAVPVAEEQVLAVPETALDKVSGLDLVHLVGGATVTVVPGRRFDAKGQPMREILSGLRPGDLVVTP</sequence>
<dbReference type="GO" id="GO:0015562">
    <property type="term" value="F:efflux transmembrane transporter activity"/>
    <property type="evidence" value="ECO:0007669"/>
    <property type="project" value="TreeGrafter"/>
</dbReference>
<feature type="signal peptide" evidence="2">
    <location>
        <begin position="1"/>
        <end position="17"/>
    </location>
</feature>
<reference evidence="4" key="2">
    <citation type="submission" date="2020-09" db="EMBL/GenBank/DDBJ databases">
        <authorList>
            <person name="Sun Q."/>
            <person name="Kim S."/>
        </authorList>
    </citation>
    <scope>NUCLEOTIDE SEQUENCE</scope>
    <source>
        <strain evidence="4">KCTC 23310</strain>
    </source>
</reference>
<dbReference type="PANTHER" id="PTHR30469">
    <property type="entry name" value="MULTIDRUG RESISTANCE PROTEIN MDTA"/>
    <property type="match status" value="1"/>
</dbReference>
<accession>A0A918TXE5</accession>
<feature type="chain" id="PRO_5037496065" evidence="2">
    <location>
        <begin position="18"/>
        <end position="312"/>
    </location>
</feature>
<evidence type="ECO:0000259" key="3">
    <source>
        <dbReference type="Pfam" id="PF25876"/>
    </source>
</evidence>
<dbReference type="PANTHER" id="PTHR30469:SF15">
    <property type="entry name" value="HLYD FAMILY OF SECRETION PROTEINS"/>
    <property type="match status" value="1"/>
</dbReference>
<dbReference type="InterPro" id="IPR058624">
    <property type="entry name" value="MdtA-like_HH"/>
</dbReference>
<dbReference type="AlphaFoldDB" id="A0A918TXE5"/>
<dbReference type="GO" id="GO:1990281">
    <property type="term" value="C:efflux pump complex"/>
    <property type="evidence" value="ECO:0007669"/>
    <property type="project" value="TreeGrafter"/>
</dbReference>
<comment type="similarity">
    <text evidence="1">Belongs to the membrane fusion protein (MFP) (TC 8.A.1) family.</text>
</comment>
<evidence type="ECO:0000256" key="2">
    <source>
        <dbReference type="SAM" id="SignalP"/>
    </source>
</evidence>
<dbReference type="Gene3D" id="1.10.287.470">
    <property type="entry name" value="Helix hairpin bin"/>
    <property type="match status" value="1"/>
</dbReference>
<evidence type="ECO:0000256" key="1">
    <source>
        <dbReference type="ARBA" id="ARBA00009477"/>
    </source>
</evidence>
<dbReference type="RefSeq" id="WP_189412132.1">
    <property type="nucleotide sequence ID" value="NZ_BMYJ01000008.1"/>
</dbReference>
<dbReference type="NCBIfam" id="TIGR01730">
    <property type="entry name" value="RND_mfp"/>
    <property type="match status" value="1"/>
</dbReference>
<keyword evidence="2" id="KW-0732">Signal</keyword>
<reference evidence="4" key="1">
    <citation type="journal article" date="2014" name="Int. J. Syst. Evol. Microbiol.">
        <title>Complete genome sequence of Corynebacterium casei LMG S-19264T (=DSM 44701T), isolated from a smear-ripened cheese.</title>
        <authorList>
            <consortium name="US DOE Joint Genome Institute (JGI-PGF)"/>
            <person name="Walter F."/>
            <person name="Albersmeier A."/>
            <person name="Kalinowski J."/>
            <person name="Ruckert C."/>
        </authorList>
    </citation>
    <scope>NUCLEOTIDE SEQUENCE</scope>
    <source>
        <strain evidence="4">KCTC 23310</strain>
    </source>
</reference>
<keyword evidence="5" id="KW-1185">Reference proteome</keyword>